<evidence type="ECO:0000313" key="2">
    <source>
        <dbReference type="Proteomes" id="UP000031666"/>
    </source>
</evidence>
<organism evidence="1 2">
    <name type="scientific">Vibrio ishigakensis</name>
    <dbReference type="NCBI Taxonomy" id="1481914"/>
    <lineage>
        <taxon>Bacteria</taxon>
        <taxon>Pseudomonadati</taxon>
        <taxon>Pseudomonadota</taxon>
        <taxon>Gammaproteobacteria</taxon>
        <taxon>Vibrionales</taxon>
        <taxon>Vibrionaceae</taxon>
        <taxon>Vibrio</taxon>
    </lineage>
</organism>
<evidence type="ECO:0000313" key="1">
    <source>
        <dbReference type="EMBL" id="GAM77803.1"/>
    </source>
</evidence>
<accession>A0A0B8QRZ0</accession>
<evidence type="ECO:0008006" key="3">
    <source>
        <dbReference type="Google" id="ProtNLM"/>
    </source>
</evidence>
<comment type="caution">
    <text evidence="1">The sequence shown here is derived from an EMBL/GenBank/DDBJ whole genome shotgun (WGS) entry which is preliminary data.</text>
</comment>
<dbReference type="AlphaFoldDB" id="A0A0B8QRZ0"/>
<dbReference type="Proteomes" id="UP000031666">
    <property type="component" value="Unassembled WGS sequence"/>
</dbReference>
<reference evidence="1 2" key="1">
    <citation type="submission" date="2015-01" db="EMBL/GenBank/DDBJ databases">
        <title>Vibrio sp. C94 JCM 19241 whole genome shotgun sequence.</title>
        <authorList>
            <person name="Sawabe T."/>
            <person name="Meirelles P."/>
            <person name="Feng G."/>
            <person name="Sayaka M."/>
            <person name="Hattori M."/>
            <person name="Ohkuma M."/>
        </authorList>
    </citation>
    <scope>NUCLEOTIDE SEQUENCE [LARGE SCALE GENOMIC DNA]</scope>
    <source>
        <strain evidence="2">JCM 19241</strain>
    </source>
</reference>
<proteinExistence type="predicted"/>
<dbReference type="EMBL" id="BBSC01000010">
    <property type="protein sequence ID" value="GAM77803.1"/>
    <property type="molecule type" value="Genomic_DNA"/>
</dbReference>
<sequence>MLLAITPHSSFELILVYLACIEQGVTCALVPELPTLN</sequence>
<name>A0A0B8QRZ0_9VIBR</name>
<gene>
    <name evidence="1" type="ORF">JCM19241_4467</name>
</gene>
<protein>
    <recommendedName>
        <fullName evidence="3">Long-chain-fatty-acid-CoA ligase</fullName>
    </recommendedName>
</protein>
<dbReference type="STRING" id="1481914.JCM19241_4467"/>
<reference evidence="1 2" key="2">
    <citation type="submission" date="2015-01" db="EMBL/GenBank/DDBJ databases">
        <authorList>
            <consortium name="NBRP consortium"/>
            <person name="Sawabe T."/>
            <person name="Meirelles P."/>
            <person name="Feng G."/>
            <person name="Sayaka M."/>
            <person name="Hattori M."/>
            <person name="Ohkuma M."/>
        </authorList>
    </citation>
    <scope>NUCLEOTIDE SEQUENCE [LARGE SCALE GENOMIC DNA]</scope>
    <source>
        <strain evidence="2">JCM 19241</strain>
    </source>
</reference>